<keyword evidence="2" id="KW-1185">Reference proteome</keyword>
<dbReference type="GO" id="GO:0016788">
    <property type="term" value="F:hydrolase activity, acting on ester bonds"/>
    <property type="evidence" value="ECO:0007669"/>
    <property type="project" value="UniProtKB-ARBA"/>
</dbReference>
<proteinExistence type="predicted"/>
<reference evidence="1 2" key="1">
    <citation type="submission" date="2019-03" db="EMBL/GenBank/DDBJ databases">
        <title>Genomic Encyclopedia of Type Strains, Phase III (KMG-III): the genomes of soil and plant-associated and newly described type strains.</title>
        <authorList>
            <person name="Whitman W."/>
        </authorList>
    </citation>
    <scope>NUCLEOTIDE SEQUENCE [LARGE SCALE GENOMIC DNA]</scope>
    <source>
        <strain evidence="1 2">CGMCC 1.12801</strain>
    </source>
</reference>
<comment type="caution">
    <text evidence="1">The sequence shown here is derived from an EMBL/GenBank/DDBJ whole genome shotgun (WGS) entry which is preliminary data.</text>
</comment>
<sequence>MAKIIWSNSGHDKDLQDLTRFMGELDTGFEGAKLDQDNLHDRRFFEMDSSSPFIGGESSAAAFHLAPGPEGQLFKSEASAGWYKVDGMLVEAAEGRRLAWGWARTAWVLYDVDDPEEEPGNVANLSEWNSNVTYIWVSTTDQFVTSAGKLWCLAADQTATGLDIPGASPKWLLKINGARITNIQNRNPQEAISSKLFTDYVNGSWATEVDLSSGAVTNVYASSSGTVNATISFLTGPGRQYLEIPNVMAGEQYVIFSAVPATVPVFMYATADNKVAVDAKGNIGLDTTAIGLLITVPAVANLSKIFVSGANLASGSFKVLRITGYKNGVEQRLQAQEALAPIINRANTNIVQQEGDIANGNYTLFVGRTLPDGLLDGDEAYRTTDFFPVIVGNRYAATRFNNAYGVIMGAFTNHFYDINKNAVTGVMVQNSIVPTGAAYIRITFTTATAAAFTAAEYSMVLNAANQTTYLALGERFFANLRDSLGTGTILNHSNFDQGLRSSWYGKTLMYMGDSWTHQYSAIDGGNFARKIQKRYGFSQLYRCAQGGQTFCQLQQIITFSATHRYFPLPSEAAINGVDCTVVFLGQNSRVGHPSIPGSGAPIGTIDDPASLDPLTSSIYGQAKYYVEWLLTKNNKMRIFLSSPGFSYENSGAFLPRLGQISAALKDVAAFYRIGYIPTFEEGWGAFNYESYLRKKAAPEVSDWLHPSYTSAEINGTNGSDRIYEIHAKYMFA</sequence>
<dbReference type="Proteomes" id="UP000294752">
    <property type="component" value="Unassembled WGS sequence"/>
</dbReference>
<dbReference type="InterPro" id="IPR036514">
    <property type="entry name" value="SGNH_hydro_sf"/>
</dbReference>
<accession>A0A4R7CZE3</accession>
<protein>
    <recommendedName>
        <fullName evidence="3">GDSL-like lipase/acylhydrolase family protein</fullName>
    </recommendedName>
</protein>
<dbReference type="SUPFAM" id="SSF52266">
    <property type="entry name" value="SGNH hydrolase"/>
    <property type="match status" value="1"/>
</dbReference>
<name>A0A4R7CZE3_9SPHI</name>
<evidence type="ECO:0000313" key="2">
    <source>
        <dbReference type="Proteomes" id="UP000294752"/>
    </source>
</evidence>
<evidence type="ECO:0000313" key="1">
    <source>
        <dbReference type="EMBL" id="TDS13740.1"/>
    </source>
</evidence>
<gene>
    <name evidence="1" type="ORF">B0I21_10466</name>
</gene>
<evidence type="ECO:0008006" key="3">
    <source>
        <dbReference type="Google" id="ProtNLM"/>
    </source>
</evidence>
<dbReference type="EMBL" id="SNZV01000004">
    <property type="protein sequence ID" value="TDS13740.1"/>
    <property type="molecule type" value="Genomic_DNA"/>
</dbReference>
<dbReference type="Gene3D" id="3.40.50.1110">
    <property type="entry name" value="SGNH hydrolase"/>
    <property type="match status" value="1"/>
</dbReference>
<dbReference type="OrthoDB" id="2149806at2"/>
<organism evidence="1 2">
    <name type="scientific">Sphingobacterium paludis</name>
    <dbReference type="NCBI Taxonomy" id="1476465"/>
    <lineage>
        <taxon>Bacteria</taxon>
        <taxon>Pseudomonadati</taxon>
        <taxon>Bacteroidota</taxon>
        <taxon>Sphingobacteriia</taxon>
        <taxon>Sphingobacteriales</taxon>
        <taxon>Sphingobacteriaceae</taxon>
        <taxon>Sphingobacterium</taxon>
    </lineage>
</organism>
<dbReference type="AlphaFoldDB" id="A0A4R7CZE3"/>
<dbReference type="RefSeq" id="WP_133640071.1">
    <property type="nucleotide sequence ID" value="NZ_SNZV01000004.1"/>
</dbReference>